<proteinExistence type="predicted"/>
<reference evidence="1 2" key="1">
    <citation type="submission" date="2020-08" db="EMBL/GenBank/DDBJ databases">
        <title>Genomic Encyclopedia of Type Strains, Phase IV (KMG-IV): sequencing the most valuable type-strain genomes for metagenomic binning, comparative biology and taxonomic classification.</title>
        <authorList>
            <person name="Goeker M."/>
        </authorList>
    </citation>
    <scope>NUCLEOTIDE SEQUENCE [LARGE SCALE GENOMIC DNA]</scope>
    <source>
        <strain evidence="1 2">DSM 17454</strain>
    </source>
</reference>
<evidence type="ECO:0000313" key="1">
    <source>
        <dbReference type="EMBL" id="MBB6466332.1"/>
    </source>
</evidence>
<dbReference type="AlphaFoldDB" id="A0A8E1WFC4"/>
<protein>
    <submittedName>
        <fullName evidence="1">Uncharacterized protein</fullName>
    </submittedName>
</protein>
<gene>
    <name evidence="1" type="ORF">HNQ96_002197</name>
</gene>
<dbReference type="Proteomes" id="UP000532373">
    <property type="component" value="Unassembled WGS sequence"/>
</dbReference>
<comment type="caution">
    <text evidence="1">The sequence shown here is derived from an EMBL/GenBank/DDBJ whole genome shotgun (WGS) entry which is preliminary data.</text>
</comment>
<organism evidence="1 2">
    <name type="scientific">Aminobacter carboxidus</name>
    <dbReference type="NCBI Taxonomy" id="376165"/>
    <lineage>
        <taxon>Bacteria</taxon>
        <taxon>Pseudomonadati</taxon>
        <taxon>Pseudomonadota</taxon>
        <taxon>Alphaproteobacteria</taxon>
        <taxon>Hyphomicrobiales</taxon>
        <taxon>Phyllobacteriaceae</taxon>
        <taxon>Aminobacter</taxon>
    </lineage>
</organism>
<sequence length="45" mass="5177">MHKPNPNVAGLEALTLLCRIEPDHTSFPTSTRQMRILHWVAESFM</sequence>
<dbReference type="EMBL" id="JACHGI010000003">
    <property type="protein sequence ID" value="MBB6466332.1"/>
    <property type="molecule type" value="Genomic_DNA"/>
</dbReference>
<name>A0A8E1WFC4_9HYPH</name>
<evidence type="ECO:0000313" key="2">
    <source>
        <dbReference type="Proteomes" id="UP000532373"/>
    </source>
</evidence>
<accession>A0A8E1WFC4</accession>